<accession>A0A8T2JA84</accession>
<organism evidence="2 3">
    <name type="scientific">Hymenochirus boettgeri</name>
    <name type="common">Congo dwarf clawed frog</name>
    <dbReference type="NCBI Taxonomy" id="247094"/>
    <lineage>
        <taxon>Eukaryota</taxon>
        <taxon>Metazoa</taxon>
        <taxon>Chordata</taxon>
        <taxon>Craniata</taxon>
        <taxon>Vertebrata</taxon>
        <taxon>Euteleostomi</taxon>
        <taxon>Amphibia</taxon>
        <taxon>Batrachia</taxon>
        <taxon>Anura</taxon>
        <taxon>Pipoidea</taxon>
        <taxon>Pipidae</taxon>
        <taxon>Pipinae</taxon>
        <taxon>Hymenochirus</taxon>
    </lineage>
</organism>
<feature type="region of interest" description="Disordered" evidence="1">
    <location>
        <begin position="11"/>
        <end position="91"/>
    </location>
</feature>
<reference evidence="2" key="1">
    <citation type="thesis" date="2020" institute="ProQuest LLC" country="789 East Eisenhower Parkway, Ann Arbor, MI, USA">
        <title>Comparative Genomics and Chromosome Evolution.</title>
        <authorList>
            <person name="Mudd A.B."/>
        </authorList>
    </citation>
    <scope>NUCLEOTIDE SEQUENCE</scope>
    <source>
        <strain evidence="2">Female2</strain>
        <tissue evidence="2">Blood</tissue>
    </source>
</reference>
<keyword evidence="3" id="KW-1185">Reference proteome</keyword>
<dbReference type="EMBL" id="JAACNH010000006">
    <property type="protein sequence ID" value="KAG8441262.1"/>
    <property type="molecule type" value="Genomic_DNA"/>
</dbReference>
<name>A0A8T2JA84_9PIPI</name>
<sequence>MILTSNFLFLQKMDSSDSAQKKGITAKKSMASKSAEAKGIKTGLPTQSTKGTTNTARPLASRTPGNGSKPEPSKQSGGLKHSSTAKTSLGR</sequence>
<evidence type="ECO:0000313" key="3">
    <source>
        <dbReference type="Proteomes" id="UP000812440"/>
    </source>
</evidence>
<dbReference type="Proteomes" id="UP000812440">
    <property type="component" value="Chromosome 3"/>
</dbReference>
<evidence type="ECO:0000313" key="2">
    <source>
        <dbReference type="EMBL" id="KAG8441262.1"/>
    </source>
</evidence>
<comment type="caution">
    <text evidence="2">The sequence shown here is derived from an EMBL/GenBank/DDBJ whole genome shotgun (WGS) entry which is preliminary data.</text>
</comment>
<proteinExistence type="predicted"/>
<feature type="compositionally biased region" description="Polar residues" evidence="1">
    <location>
        <begin position="44"/>
        <end position="56"/>
    </location>
</feature>
<dbReference type="AlphaFoldDB" id="A0A8T2JA84"/>
<evidence type="ECO:0000256" key="1">
    <source>
        <dbReference type="SAM" id="MobiDB-lite"/>
    </source>
</evidence>
<feature type="compositionally biased region" description="Polar residues" evidence="1">
    <location>
        <begin position="73"/>
        <end position="91"/>
    </location>
</feature>
<gene>
    <name evidence="2" type="ORF">GDO86_006845</name>
</gene>
<protein>
    <submittedName>
        <fullName evidence="2">Uncharacterized protein</fullName>
    </submittedName>
</protein>